<keyword evidence="1" id="KW-0472">Membrane</keyword>
<gene>
    <name evidence="2" type="ORF">Mal52_05030</name>
</gene>
<keyword evidence="1" id="KW-1133">Transmembrane helix</keyword>
<keyword evidence="3" id="KW-1185">Reference proteome</keyword>
<accession>A0A517ZHU3</accession>
<dbReference type="AlphaFoldDB" id="A0A517ZHU3"/>
<organism evidence="2 3">
    <name type="scientific">Symmachiella dynata</name>
    <dbReference type="NCBI Taxonomy" id="2527995"/>
    <lineage>
        <taxon>Bacteria</taxon>
        <taxon>Pseudomonadati</taxon>
        <taxon>Planctomycetota</taxon>
        <taxon>Planctomycetia</taxon>
        <taxon>Planctomycetales</taxon>
        <taxon>Planctomycetaceae</taxon>
        <taxon>Symmachiella</taxon>
    </lineage>
</organism>
<keyword evidence="1" id="KW-0812">Transmembrane</keyword>
<feature type="transmembrane region" description="Helical" evidence="1">
    <location>
        <begin position="32"/>
        <end position="50"/>
    </location>
</feature>
<protein>
    <submittedName>
        <fullName evidence="2">Uncharacterized protein</fullName>
    </submittedName>
</protein>
<proteinExistence type="predicted"/>
<dbReference type="KEGG" id="sdyn:Mal52_05030"/>
<name>A0A517ZHU3_9PLAN</name>
<dbReference type="Proteomes" id="UP000319383">
    <property type="component" value="Chromosome"/>
</dbReference>
<feature type="transmembrane region" description="Helical" evidence="1">
    <location>
        <begin position="6"/>
        <end position="25"/>
    </location>
</feature>
<evidence type="ECO:0000313" key="3">
    <source>
        <dbReference type="Proteomes" id="UP000319383"/>
    </source>
</evidence>
<dbReference type="EMBL" id="CP036276">
    <property type="protein sequence ID" value="QDU42048.1"/>
    <property type="molecule type" value="Genomic_DNA"/>
</dbReference>
<evidence type="ECO:0000256" key="1">
    <source>
        <dbReference type="SAM" id="Phobius"/>
    </source>
</evidence>
<feature type="transmembrane region" description="Helical" evidence="1">
    <location>
        <begin position="56"/>
        <end position="75"/>
    </location>
</feature>
<sequence length="86" mass="10014">MNFFFTFAFVAYGGWLLYMSVRLLLAQMPTSGLLFLASSLLAFTASFCLIKRKWRIFFVVFLLFYTVLDLSAVLFHREAMRGGFQF</sequence>
<reference evidence="2 3" key="1">
    <citation type="submission" date="2019-02" db="EMBL/GenBank/DDBJ databases">
        <title>Deep-cultivation of Planctomycetes and their phenomic and genomic characterization uncovers novel biology.</title>
        <authorList>
            <person name="Wiegand S."/>
            <person name="Jogler M."/>
            <person name="Boedeker C."/>
            <person name="Pinto D."/>
            <person name="Vollmers J."/>
            <person name="Rivas-Marin E."/>
            <person name="Kohn T."/>
            <person name="Peeters S.H."/>
            <person name="Heuer A."/>
            <person name="Rast P."/>
            <person name="Oberbeckmann S."/>
            <person name="Bunk B."/>
            <person name="Jeske O."/>
            <person name="Meyerdierks A."/>
            <person name="Storesund J.E."/>
            <person name="Kallscheuer N."/>
            <person name="Luecker S."/>
            <person name="Lage O.M."/>
            <person name="Pohl T."/>
            <person name="Merkel B.J."/>
            <person name="Hornburger P."/>
            <person name="Mueller R.-W."/>
            <person name="Bruemmer F."/>
            <person name="Labrenz M."/>
            <person name="Spormann A.M."/>
            <person name="Op den Camp H."/>
            <person name="Overmann J."/>
            <person name="Amann R."/>
            <person name="Jetten M.S.M."/>
            <person name="Mascher T."/>
            <person name="Medema M.H."/>
            <person name="Devos D.P."/>
            <person name="Kaster A.-K."/>
            <person name="Ovreas L."/>
            <person name="Rohde M."/>
            <person name="Galperin M.Y."/>
            <person name="Jogler C."/>
        </authorList>
    </citation>
    <scope>NUCLEOTIDE SEQUENCE [LARGE SCALE GENOMIC DNA]</scope>
    <source>
        <strain evidence="2 3">Mal52</strain>
    </source>
</reference>
<evidence type="ECO:0000313" key="2">
    <source>
        <dbReference type="EMBL" id="QDU42048.1"/>
    </source>
</evidence>